<dbReference type="PANTHER" id="PTHR47383:SF8">
    <property type="entry name" value="OS01G0768300 PROTEIN"/>
    <property type="match status" value="1"/>
</dbReference>
<dbReference type="InterPro" id="IPR058936">
    <property type="entry name" value="At4g15545-like"/>
</dbReference>
<dbReference type="KEGG" id="ehx:EMIHUDRAFT_454089"/>
<keyword evidence="1" id="KW-0175">Coiled coil</keyword>
<evidence type="ECO:0000256" key="2">
    <source>
        <dbReference type="SAM" id="MobiDB-lite"/>
    </source>
</evidence>
<evidence type="ECO:0000259" key="3">
    <source>
        <dbReference type="Pfam" id="PF25972"/>
    </source>
</evidence>
<reference evidence="5" key="1">
    <citation type="journal article" date="2013" name="Nature">
        <title>Pan genome of the phytoplankton Emiliania underpins its global distribution.</title>
        <authorList>
            <person name="Read B.A."/>
            <person name="Kegel J."/>
            <person name="Klute M.J."/>
            <person name="Kuo A."/>
            <person name="Lefebvre S.C."/>
            <person name="Maumus F."/>
            <person name="Mayer C."/>
            <person name="Miller J."/>
            <person name="Monier A."/>
            <person name="Salamov A."/>
            <person name="Young J."/>
            <person name="Aguilar M."/>
            <person name="Claverie J.M."/>
            <person name="Frickenhaus S."/>
            <person name="Gonzalez K."/>
            <person name="Herman E.K."/>
            <person name="Lin Y.C."/>
            <person name="Napier J."/>
            <person name="Ogata H."/>
            <person name="Sarno A.F."/>
            <person name="Shmutz J."/>
            <person name="Schroeder D."/>
            <person name="de Vargas C."/>
            <person name="Verret F."/>
            <person name="von Dassow P."/>
            <person name="Valentin K."/>
            <person name="Van de Peer Y."/>
            <person name="Wheeler G."/>
            <person name="Dacks J.B."/>
            <person name="Delwiche C.F."/>
            <person name="Dyhrman S.T."/>
            <person name="Glockner G."/>
            <person name="John U."/>
            <person name="Richards T."/>
            <person name="Worden A.Z."/>
            <person name="Zhang X."/>
            <person name="Grigoriev I.V."/>
            <person name="Allen A.E."/>
            <person name="Bidle K."/>
            <person name="Borodovsky M."/>
            <person name="Bowler C."/>
            <person name="Brownlee C."/>
            <person name="Cock J.M."/>
            <person name="Elias M."/>
            <person name="Gladyshev V.N."/>
            <person name="Groth M."/>
            <person name="Guda C."/>
            <person name="Hadaegh A."/>
            <person name="Iglesias-Rodriguez M.D."/>
            <person name="Jenkins J."/>
            <person name="Jones B.M."/>
            <person name="Lawson T."/>
            <person name="Leese F."/>
            <person name="Lindquist E."/>
            <person name="Lobanov A."/>
            <person name="Lomsadze A."/>
            <person name="Malik S.B."/>
            <person name="Marsh M.E."/>
            <person name="Mackinder L."/>
            <person name="Mock T."/>
            <person name="Mueller-Roeber B."/>
            <person name="Pagarete A."/>
            <person name="Parker M."/>
            <person name="Probert I."/>
            <person name="Quesneville H."/>
            <person name="Raines C."/>
            <person name="Rensing S.A."/>
            <person name="Riano-Pachon D.M."/>
            <person name="Richier S."/>
            <person name="Rokitta S."/>
            <person name="Shiraiwa Y."/>
            <person name="Soanes D.M."/>
            <person name="van der Giezen M."/>
            <person name="Wahlund T.M."/>
            <person name="Williams B."/>
            <person name="Wilson W."/>
            <person name="Wolfe G."/>
            <person name="Wurch L.L."/>
        </authorList>
    </citation>
    <scope>NUCLEOTIDE SEQUENCE</scope>
</reference>
<name>A0A0D3KZ76_EMIH1</name>
<organism evidence="4 5">
    <name type="scientific">Emiliania huxleyi (strain CCMP1516)</name>
    <dbReference type="NCBI Taxonomy" id="280463"/>
    <lineage>
        <taxon>Eukaryota</taxon>
        <taxon>Haptista</taxon>
        <taxon>Haptophyta</taxon>
        <taxon>Prymnesiophyceae</taxon>
        <taxon>Isochrysidales</taxon>
        <taxon>Noelaerhabdaceae</taxon>
        <taxon>Emiliania</taxon>
    </lineage>
</organism>
<dbReference type="Pfam" id="PF25972">
    <property type="entry name" value="At4g15545_C"/>
    <property type="match status" value="1"/>
</dbReference>
<proteinExistence type="predicted"/>
<dbReference type="PaxDb" id="2903-EOD41061"/>
<dbReference type="HOGENOM" id="CLU_052741_0_0_1"/>
<dbReference type="Proteomes" id="UP000013827">
    <property type="component" value="Unassembled WGS sequence"/>
</dbReference>
<dbReference type="GeneID" id="17286331"/>
<feature type="region of interest" description="Disordered" evidence="2">
    <location>
        <begin position="113"/>
        <end position="132"/>
    </location>
</feature>
<dbReference type="InterPro" id="IPR058935">
    <property type="entry name" value="At4g15545-like_C"/>
</dbReference>
<keyword evidence="5" id="KW-1185">Reference proteome</keyword>
<reference evidence="4" key="2">
    <citation type="submission" date="2024-10" db="UniProtKB">
        <authorList>
            <consortium name="EnsemblProtists"/>
        </authorList>
    </citation>
    <scope>IDENTIFICATION</scope>
</reference>
<dbReference type="RefSeq" id="XP_005793490.1">
    <property type="nucleotide sequence ID" value="XM_005793433.1"/>
</dbReference>
<protein>
    <recommendedName>
        <fullName evidence="3">At4g15545-like C-terminal domain-containing protein</fullName>
    </recommendedName>
</protein>
<feature type="coiled-coil region" evidence="1">
    <location>
        <begin position="46"/>
        <end position="94"/>
    </location>
</feature>
<feature type="domain" description="At4g15545-like C-terminal" evidence="3">
    <location>
        <begin position="138"/>
        <end position="201"/>
    </location>
</feature>
<dbReference type="AlphaFoldDB" id="A0A0D3KZ76"/>
<dbReference type="eggNOG" id="ENOG502QUBG">
    <property type="taxonomic scope" value="Eukaryota"/>
</dbReference>
<accession>A0A0D3KZ76</accession>
<dbReference type="EnsemblProtists" id="EOD41061">
    <property type="protein sequence ID" value="EOD41061"/>
    <property type="gene ID" value="EMIHUDRAFT_454089"/>
</dbReference>
<sequence length="204" mass="22085">MATLSPDPLPREPGELLKLGLSLIERAYDERARGLEAETARLRAFSAESEGRVTALQQRVSELEAQLRSGAAENASLVSERASLAAENRSLQERLDKAGQFKRAIMSIAATNGVADEEPPPPNGASHSGGGGVGTGCRGKEFFRAARLRLSYEQFSAFLASIKRLNDHAQTREETVSQAGAIFGTEHRDLWLAFQGLLNRHGLT</sequence>
<dbReference type="OMA" id="QSESHRM"/>
<evidence type="ECO:0000256" key="1">
    <source>
        <dbReference type="SAM" id="Coils"/>
    </source>
</evidence>
<dbReference type="Gene3D" id="1.20.5.1700">
    <property type="match status" value="1"/>
</dbReference>
<evidence type="ECO:0000313" key="4">
    <source>
        <dbReference type="EnsemblProtists" id="EOD41061"/>
    </source>
</evidence>
<evidence type="ECO:0000313" key="5">
    <source>
        <dbReference type="Proteomes" id="UP000013827"/>
    </source>
</evidence>
<dbReference type="PANTHER" id="PTHR47383">
    <property type="entry name" value="OS03G0659800 PROTEIN"/>
    <property type="match status" value="1"/>
</dbReference>